<keyword evidence="1" id="KW-1133">Transmembrane helix</keyword>
<evidence type="ECO:0000313" key="2">
    <source>
        <dbReference type="EMBL" id="PZR15373.1"/>
    </source>
</evidence>
<feature type="transmembrane region" description="Helical" evidence="1">
    <location>
        <begin position="381"/>
        <end position="402"/>
    </location>
</feature>
<feature type="transmembrane region" description="Helical" evidence="1">
    <location>
        <begin position="291"/>
        <end position="308"/>
    </location>
</feature>
<dbReference type="AlphaFoldDB" id="A0A2W5TPU6"/>
<evidence type="ECO:0000256" key="1">
    <source>
        <dbReference type="SAM" id="Phobius"/>
    </source>
</evidence>
<dbReference type="Proteomes" id="UP000249061">
    <property type="component" value="Unassembled WGS sequence"/>
</dbReference>
<feature type="transmembrane region" description="Helical" evidence="1">
    <location>
        <begin position="443"/>
        <end position="471"/>
    </location>
</feature>
<feature type="transmembrane region" description="Helical" evidence="1">
    <location>
        <begin position="118"/>
        <end position="135"/>
    </location>
</feature>
<reference evidence="2 3" key="1">
    <citation type="submission" date="2017-08" db="EMBL/GenBank/DDBJ databases">
        <title>Infants hospitalized years apart are colonized by the same room-sourced microbial strains.</title>
        <authorList>
            <person name="Brooks B."/>
            <person name="Olm M.R."/>
            <person name="Firek B.A."/>
            <person name="Baker R."/>
            <person name="Thomas B.C."/>
            <person name="Morowitz M.J."/>
            <person name="Banfield J.F."/>
        </authorList>
    </citation>
    <scope>NUCLEOTIDE SEQUENCE [LARGE SCALE GENOMIC DNA]</scope>
    <source>
        <strain evidence="2">S2_003_000_R2_14</strain>
    </source>
</reference>
<organism evidence="2 3">
    <name type="scientific">Archangium gephyra</name>
    <dbReference type="NCBI Taxonomy" id="48"/>
    <lineage>
        <taxon>Bacteria</taxon>
        <taxon>Pseudomonadati</taxon>
        <taxon>Myxococcota</taxon>
        <taxon>Myxococcia</taxon>
        <taxon>Myxococcales</taxon>
        <taxon>Cystobacterineae</taxon>
        <taxon>Archangiaceae</taxon>
        <taxon>Archangium</taxon>
    </lineage>
</organism>
<comment type="caution">
    <text evidence="2">The sequence shown here is derived from an EMBL/GenBank/DDBJ whole genome shotgun (WGS) entry which is preliminary data.</text>
</comment>
<dbReference type="PANTHER" id="PTHR36178:SF1">
    <property type="entry name" value="SODIUM_GLUTAMATE SYMPORTER"/>
    <property type="match status" value="1"/>
</dbReference>
<dbReference type="InterPro" id="IPR004445">
    <property type="entry name" value="GltS"/>
</dbReference>
<keyword evidence="1" id="KW-0812">Transmembrane</keyword>
<keyword evidence="1" id="KW-0472">Membrane</keyword>
<name>A0A2W5TPU6_9BACT</name>
<feature type="transmembrane region" description="Helical" evidence="1">
    <location>
        <begin position="206"/>
        <end position="226"/>
    </location>
</feature>
<feature type="transmembrane region" description="Helical" evidence="1">
    <location>
        <begin position="315"/>
        <end position="335"/>
    </location>
</feature>
<feature type="transmembrane region" description="Helical" evidence="1">
    <location>
        <begin position="355"/>
        <end position="374"/>
    </location>
</feature>
<protein>
    <submittedName>
        <fullName evidence="2">Sodium:glutamate symporter</fullName>
    </submittedName>
</protein>
<dbReference type="GO" id="GO:0015813">
    <property type="term" value="P:L-glutamate transmembrane transport"/>
    <property type="evidence" value="ECO:0007669"/>
    <property type="project" value="InterPro"/>
</dbReference>
<evidence type="ECO:0000313" key="3">
    <source>
        <dbReference type="Proteomes" id="UP000249061"/>
    </source>
</evidence>
<feature type="transmembrane region" description="Helical" evidence="1">
    <location>
        <begin position="147"/>
        <end position="164"/>
    </location>
</feature>
<accession>A0A2W5TPU6</accession>
<feature type="transmembrane region" description="Helical" evidence="1">
    <location>
        <begin position="408"/>
        <end position="431"/>
    </location>
</feature>
<dbReference type="GO" id="GO:0015501">
    <property type="term" value="F:glutamate:sodium symporter activity"/>
    <property type="evidence" value="ECO:0007669"/>
    <property type="project" value="InterPro"/>
</dbReference>
<feature type="transmembrane region" description="Helical" evidence="1">
    <location>
        <begin position="176"/>
        <end position="200"/>
    </location>
</feature>
<dbReference type="PANTHER" id="PTHR36178">
    <property type="entry name" value="SLR0625 PROTEIN"/>
    <property type="match status" value="1"/>
</dbReference>
<sequence length="475" mass="49852">MARLEAIHHLVHQLGALRVFGVDGAGLHAVRRLNVALRLAVLAVLVLVGERERGSEHDHREGEAHALHCIAAVCGYHHRSVVPSVQLSVIQVAALAAVGLACGAWVKRSWPVLARLNIPTAIVGGLVLALLQLALRDRLINFTMELWLRDLLMVTFFTTIGFGARLKLLKQGGVPVLVFFALSLFGAVMQNVLGVGLAYAFDLHPLIGVASGSVALTGGPATALAFGEEFEKLGVQGAAGIGVASAMFGITAGGLLGGWLGGRFVAAARAHVVKGEAHVEEAPAQLESARVLPMLALLAVAMGLGSVVSSAFTKAGVVLPAYVGAMLVASVLRNLDDLRGEPFVSEPILETVGDAALQLFIVMALLTLQLWTLWQLALPALVMLVAQVVLVGLLCVLVFRVMGRDYEAAVTAGGFSGFMLGTTANAMACMSELTKRHGPAPRAWFIVPLVGAFLIDFANSVVVTALMNFFAEAPA</sequence>
<dbReference type="Pfam" id="PF03616">
    <property type="entry name" value="Glt_symporter"/>
    <property type="match status" value="1"/>
</dbReference>
<feature type="transmembrane region" description="Helical" evidence="1">
    <location>
        <begin position="85"/>
        <end position="106"/>
    </location>
</feature>
<gene>
    <name evidence="2" type="ORF">DI536_07930</name>
</gene>
<dbReference type="EMBL" id="QFQP01000005">
    <property type="protein sequence ID" value="PZR15373.1"/>
    <property type="molecule type" value="Genomic_DNA"/>
</dbReference>
<feature type="transmembrane region" description="Helical" evidence="1">
    <location>
        <begin position="238"/>
        <end position="260"/>
    </location>
</feature>
<dbReference type="GO" id="GO:0016020">
    <property type="term" value="C:membrane"/>
    <property type="evidence" value="ECO:0007669"/>
    <property type="project" value="InterPro"/>
</dbReference>
<proteinExistence type="predicted"/>